<keyword evidence="2" id="KW-1185">Reference proteome</keyword>
<dbReference type="Proteomes" id="UP000219338">
    <property type="component" value="Unassembled WGS sequence"/>
</dbReference>
<evidence type="ECO:0000313" key="1">
    <source>
        <dbReference type="EMBL" id="SJL03006.1"/>
    </source>
</evidence>
<protein>
    <submittedName>
        <fullName evidence="1">Uncharacterized protein</fullName>
    </submittedName>
</protein>
<dbReference type="EMBL" id="FUEG01000004">
    <property type="protein sequence ID" value="SJL03006.1"/>
    <property type="molecule type" value="Genomic_DNA"/>
</dbReference>
<evidence type="ECO:0000313" key="2">
    <source>
        <dbReference type="Proteomes" id="UP000219338"/>
    </source>
</evidence>
<organism evidence="1 2">
    <name type="scientific">Armillaria ostoyae</name>
    <name type="common">Armillaria root rot fungus</name>
    <dbReference type="NCBI Taxonomy" id="47428"/>
    <lineage>
        <taxon>Eukaryota</taxon>
        <taxon>Fungi</taxon>
        <taxon>Dikarya</taxon>
        <taxon>Basidiomycota</taxon>
        <taxon>Agaricomycotina</taxon>
        <taxon>Agaricomycetes</taxon>
        <taxon>Agaricomycetidae</taxon>
        <taxon>Agaricales</taxon>
        <taxon>Marasmiineae</taxon>
        <taxon>Physalacriaceae</taxon>
        <taxon>Armillaria</taxon>
    </lineage>
</organism>
<reference evidence="2" key="1">
    <citation type="journal article" date="2017" name="Nat. Ecol. Evol.">
        <title>Genome expansion and lineage-specific genetic innovations in the forest pathogenic fungi Armillaria.</title>
        <authorList>
            <person name="Sipos G."/>
            <person name="Prasanna A.N."/>
            <person name="Walter M.C."/>
            <person name="O'Connor E."/>
            <person name="Balint B."/>
            <person name="Krizsan K."/>
            <person name="Kiss B."/>
            <person name="Hess J."/>
            <person name="Varga T."/>
            <person name="Slot J."/>
            <person name="Riley R."/>
            <person name="Boka B."/>
            <person name="Rigling D."/>
            <person name="Barry K."/>
            <person name="Lee J."/>
            <person name="Mihaltcheva S."/>
            <person name="LaButti K."/>
            <person name="Lipzen A."/>
            <person name="Waldron R."/>
            <person name="Moloney N.M."/>
            <person name="Sperisen C."/>
            <person name="Kredics L."/>
            <person name="Vagvoelgyi C."/>
            <person name="Patrignani A."/>
            <person name="Fitzpatrick D."/>
            <person name="Nagy I."/>
            <person name="Doyle S."/>
            <person name="Anderson J.B."/>
            <person name="Grigoriev I.V."/>
            <person name="Gueldener U."/>
            <person name="Muensterkoetter M."/>
            <person name="Nagy L.G."/>
        </authorList>
    </citation>
    <scope>NUCLEOTIDE SEQUENCE [LARGE SCALE GENOMIC DNA]</scope>
    <source>
        <strain evidence="2">C18/9</strain>
    </source>
</reference>
<dbReference type="STRING" id="47428.A0A284R2R7"/>
<dbReference type="OrthoDB" id="10565222at2759"/>
<gene>
    <name evidence="1" type="ORF">ARMOST_06351</name>
</gene>
<proteinExistence type="predicted"/>
<sequence length="138" mass="15993">MRSLLKQFPLIIEHEARGLLKRLFANPEHIRMTTSAIVLRIIHGYDMQEEGDLFLELNPDGPSNTLLALSMTPGNFFANPIPILRHIPDWFPDADFKQIAKERHATIYLIWPPETLPFPYFQVARTWAERGGGRYAMY</sequence>
<dbReference type="AlphaFoldDB" id="A0A284R2R7"/>
<accession>A0A284R2R7</accession>
<name>A0A284R2R7_ARMOS</name>